<dbReference type="InterPro" id="IPR001611">
    <property type="entry name" value="Leu-rich_rpt"/>
</dbReference>
<protein>
    <submittedName>
        <fullName evidence="1">Uncharacterized protein</fullName>
    </submittedName>
</protein>
<evidence type="ECO:0000313" key="2">
    <source>
        <dbReference type="Proteomes" id="UP000037460"/>
    </source>
</evidence>
<dbReference type="PANTHER" id="PTHR24114">
    <property type="entry name" value="LEUCINE RICH REPEAT FAMILY PROTEIN"/>
    <property type="match status" value="1"/>
</dbReference>
<dbReference type="SUPFAM" id="SSF52047">
    <property type="entry name" value="RNI-like"/>
    <property type="match status" value="1"/>
</dbReference>
<sequence length="236" mass="26208">MPAAFVSGKEYKGTQSFDGKWAGTGFYPEETLPYFDFYFKGKQTEHTGYMPNEKLFLTLTTNSPELKVLDVARRNLDSETMGAIMNCCLGNTQLTELNIARNVSFWNEQPDNFGDALAAVLAEPTSNISKVDIKNNDIHEDSIGKLMKALETNTKLTWLDMSDNFSRGQGAAIGAMLKANKTLTYLNLNCNQLHDEDALLVLEGIDANTTLMYFSAYNNGAVAAATRKRLRGFNKL</sequence>
<keyword evidence="2" id="KW-1185">Reference proteome</keyword>
<reference evidence="2" key="1">
    <citation type="journal article" date="2015" name="PLoS Genet.">
        <title>Genome Sequence and Transcriptome Analyses of Chrysochromulina tobin: Metabolic Tools for Enhanced Algal Fitness in the Prominent Order Prymnesiales (Haptophyceae).</title>
        <authorList>
            <person name="Hovde B.T."/>
            <person name="Deodato C.R."/>
            <person name="Hunsperger H.M."/>
            <person name="Ryken S.A."/>
            <person name="Yost W."/>
            <person name="Jha R.K."/>
            <person name="Patterson J."/>
            <person name="Monnat R.J. Jr."/>
            <person name="Barlow S.B."/>
            <person name="Starkenburg S.R."/>
            <person name="Cattolico R.A."/>
        </authorList>
    </citation>
    <scope>NUCLEOTIDE SEQUENCE</scope>
    <source>
        <strain evidence="2">CCMP291</strain>
    </source>
</reference>
<dbReference type="EMBL" id="JWZX01002851">
    <property type="protein sequence ID" value="KOO26435.1"/>
    <property type="molecule type" value="Genomic_DNA"/>
</dbReference>
<evidence type="ECO:0000313" key="1">
    <source>
        <dbReference type="EMBL" id="KOO26435.1"/>
    </source>
</evidence>
<accession>A0A0M0JIW9</accession>
<dbReference type="InterPro" id="IPR032675">
    <property type="entry name" value="LRR_dom_sf"/>
</dbReference>
<dbReference type="OrthoDB" id="5590786at2759"/>
<dbReference type="AlphaFoldDB" id="A0A0M0JIW9"/>
<dbReference type="SMART" id="SM00368">
    <property type="entry name" value="LRR_RI"/>
    <property type="match status" value="3"/>
</dbReference>
<gene>
    <name evidence="1" type="ORF">Ctob_004645</name>
</gene>
<name>A0A0M0JIW9_9EUKA</name>
<proteinExistence type="predicted"/>
<dbReference type="InterPro" id="IPR052394">
    <property type="entry name" value="LRR-containing"/>
</dbReference>
<dbReference type="PANTHER" id="PTHR24114:SF2">
    <property type="entry name" value="F-BOX DOMAIN-CONTAINING PROTEIN-RELATED"/>
    <property type="match status" value="1"/>
</dbReference>
<comment type="caution">
    <text evidence="1">The sequence shown here is derived from an EMBL/GenBank/DDBJ whole genome shotgun (WGS) entry which is preliminary data.</text>
</comment>
<dbReference type="Proteomes" id="UP000037460">
    <property type="component" value="Unassembled WGS sequence"/>
</dbReference>
<dbReference type="Pfam" id="PF13516">
    <property type="entry name" value="LRR_6"/>
    <property type="match status" value="1"/>
</dbReference>
<organism evidence="1 2">
    <name type="scientific">Chrysochromulina tobinii</name>
    <dbReference type="NCBI Taxonomy" id="1460289"/>
    <lineage>
        <taxon>Eukaryota</taxon>
        <taxon>Haptista</taxon>
        <taxon>Haptophyta</taxon>
        <taxon>Prymnesiophyceae</taxon>
        <taxon>Prymnesiales</taxon>
        <taxon>Chrysochromulinaceae</taxon>
        <taxon>Chrysochromulina</taxon>
    </lineage>
</organism>
<dbReference type="Gene3D" id="3.80.10.10">
    <property type="entry name" value="Ribonuclease Inhibitor"/>
    <property type="match status" value="2"/>
</dbReference>